<evidence type="ECO:0000313" key="3">
    <source>
        <dbReference type="EMBL" id="KAK7706085.1"/>
    </source>
</evidence>
<dbReference type="PANTHER" id="PTHR21310">
    <property type="entry name" value="AMINOGLYCOSIDE PHOSPHOTRANSFERASE-RELATED-RELATED"/>
    <property type="match status" value="1"/>
</dbReference>
<name>A0ABR1NLT4_DIAER</name>
<dbReference type="InterPro" id="IPR002575">
    <property type="entry name" value="Aminoglycoside_PTrfase"/>
</dbReference>
<accession>A0ABR1NLT4</accession>
<keyword evidence="4" id="KW-1185">Reference proteome</keyword>
<dbReference type="PANTHER" id="PTHR21310:SF48">
    <property type="entry name" value="AMINOGLYCOSIDE PHOSPHOTRANSFERASE DOMAIN-CONTAINING PROTEIN"/>
    <property type="match status" value="1"/>
</dbReference>
<dbReference type="InterPro" id="IPR011009">
    <property type="entry name" value="Kinase-like_dom_sf"/>
</dbReference>
<evidence type="ECO:0000256" key="1">
    <source>
        <dbReference type="SAM" id="MobiDB-lite"/>
    </source>
</evidence>
<dbReference type="SUPFAM" id="SSF56112">
    <property type="entry name" value="Protein kinase-like (PK-like)"/>
    <property type="match status" value="1"/>
</dbReference>
<comment type="caution">
    <text evidence="3">The sequence shown here is derived from an EMBL/GenBank/DDBJ whole genome shotgun (WGS) entry which is preliminary data.</text>
</comment>
<proteinExistence type="predicted"/>
<dbReference type="Proteomes" id="UP001430848">
    <property type="component" value="Unassembled WGS sequence"/>
</dbReference>
<organism evidence="3 4">
    <name type="scientific">Diaporthe eres</name>
    <name type="common">Phomopsis oblonga</name>
    <dbReference type="NCBI Taxonomy" id="83184"/>
    <lineage>
        <taxon>Eukaryota</taxon>
        <taxon>Fungi</taxon>
        <taxon>Dikarya</taxon>
        <taxon>Ascomycota</taxon>
        <taxon>Pezizomycotina</taxon>
        <taxon>Sordariomycetes</taxon>
        <taxon>Sordariomycetidae</taxon>
        <taxon>Diaporthales</taxon>
        <taxon>Diaporthaceae</taxon>
        <taxon>Diaporthe</taxon>
        <taxon>Diaporthe eres species complex</taxon>
    </lineage>
</organism>
<evidence type="ECO:0000259" key="2">
    <source>
        <dbReference type="Pfam" id="PF01636"/>
    </source>
</evidence>
<dbReference type="CDD" id="cd05120">
    <property type="entry name" value="APH_ChoK_like"/>
    <property type="match status" value="1"/>
</dbReference>
<protein>
    <recommendedName>
        <fullName evidence="2">Aminoglycoside phosphotransferase domain-containing protein</fullName>
    </recommendedName>
</protein>
<dbReference type="InterPro" id="IPR051678">
    <property type="entry name" value="AGP_Transferase"/>
</dbReference>
<dbReference type="Pfam" id="PF01636">
    <property type="entry name" value="APH"/>
    <property type="match status" value="1"/>
</dbReference>
<gene>
    <name evidence="3" type="ORF">SLS63_014026</name>
</gene>
<dbReference type="EMBL" id="JAKNSF020000225">
    <property type="protein sequence ID" value="KAK7706085.1"/>
    <property type="molecule type" value="Genomic_DNA"/>
</dbReference>
<feature type="region of interest" description="Disordered" evidence="1">
    <location>
        <begin position="1"/>
        <end position="27"/>
    </location>
</feature>
<dbReference type="Gene3D" id="3.90.1200.10">
    <property type="match status" value="1"/>
</dbReference>
<feature type="domain" description="Aminoglycoside phosphotransferase" evidence="2">
    <location>
        <begin position="44"/>
        <end position="271"/>
    </location>
</feature>
<evidence type="ECO:0000313" key="4">
    <source>
        <dbReference type="Proteomes" id="UP001430848"/>
    </source>
</evidence>
<sequence>MLPYFADSGSLPAPLPTEDELESAEPLPSIYPPDLRRNVIVRGRYVVKYGSEVKENEGRALLALEKYPSIPSPKLYAMYRQDDKLYIVMEFKSGSQLEAVWSRIPDAAKSDVTAQLRVIMDDLRKIPSPGIFGSVSHGHVPHRFFWTPVPYPQINGPFEHEQDFSMAMAKRSQCAWDDEISTTNRSWVSGWLARNLPTALRGHHSVFTHGDFQRKNILVEKVADKDGIESSQWRVAALLDWEDAGWYPSYWEYASCFVDFGMEEEWPEHLDNILEPFPLESGLLRVVRQDLDY</sequence>
<reference evidence="3 4" key="1">
    <citation type="submission" date="2024-02" db="EMBL/GenBank/DDBJ databases">
        <title>De novo assembly and annotation of 12 fungi associated with fruit tree decline syndrome in Ontario, Canada.</title>
        <authorList>
            <person name="Sulman M."/>
            <person name="Ellouze W."/>
            <person name="Ilyukhin E."/>
        </authorList>
    </citation>
    <scope>NUCLEOTIDE SEQUENCE [LARGE SCALE GENOMIC DNA]</scope>
    <source>
        <strain evidence="3 4">M169</strain>
    </source>
</reference>